<gene>
    <name evidence="6" type="ORF">FC24_GL000213</name>
</gene>
<keyword evidence="4" id="KW-0804">Transcription</keyword>
<evidence type="ECO:0000313" key="6">
    <source>
        <dbReference type="EMBL" id="KRM94650.1"/>
    </source>
</evidence>
<dbReference type="GO" id="GO:0003677">
    <property type="term" value="F:DNA binding"/>
    <property type="evidence" value="ECO:0007669"/>
    <property type="project" value="UniProtKB-KW"/>
</dbReference>
<evidence type="ECO:0000256" key="4">
    <source>
        <dbReference type="ARBA" id="ARBA00023163"/>
    </source>
</evidence>
<keyword evidence="3" id="KW-0238">DNA-binding</keyword>
<name>A0A0R2CTF6_9LACO</name>
<dbReference type="PROSITE" id="PS50937">
    <property type="entry name" value="HTH_MERR_2"/>
    <property type="match status" value="1"/>
</dbReference>
<dbReference type="GO" id="GO:0003700">
    <property type="term" value="F:DNA-binding transcription factor activity"/>
    <property type="evidence" value="ECO:0007669"/>
    <property type="project" value="InterPro"/>
</dbReference>
<dbReference type="CDD" id="cd01105">
    <property type="entry name" value="HTH_GlnR-like"/>
    <property type="match status" value="1"/>
</dbReference>
<evidence type="ECO:0000256" key="3">
    <source>
        <dbReference type="ARBA" id="ARBA00023125"/>
    </source>
</evidence>
<dbReference type="OrthoDB" id="9806513at2"/>
<dbReference type="InterPro" id="IPR000551">
    <property type="entry name" value="MerR-type_HTH_dom"/>
</dbReference>
<keyword evidence="1" id="KW-0678">Repressor</keyword>
<evidence type="ECO:0000259" key="5">
    <source>
        <dbReference type="PROSITE" id="PS50937"/>
    </source>
</evidence>
<dbReference type="InterPro" id="IPR009061">
    <property type="entry name" value="DNA-bd_dom_put_sf"/>
</dbReference>
<dbReference type="SUPFAM" id="SSF46955">
    <property type="entry name" value="Putative DNA-binding domain"/>
    <property type="match status" value="1"/>
</dbReference>
<comment type="caution">
    <text evidence="6">The sequence shown here is derived from an EMBL/GenBank/DDBJ whole genome shotgun (WGS) entry which is preliminary data.</text>
</comment>
<dbReference type="STRING" id="1423796.FC24_GL000213"/>
<proteinExistence type="predicted"/>
<dbReference type="PANTHER" id="PTHR30204">
    <property type="entry name" value="REDOX-CYCLING DRUG-SENSING TRANSCRIPTIONAL ACTIVATOR SOXR"/>
    <property type="match status" value="1"/>
</dbReference>
<sequence length="138" mass="15761">MSFKEQSGIDIDQLIFGISQISQMLNVSPRQLRYWEKRGYIRSLAQKDGQTRQYNAKAVVRIVGIKHFLDEGYTLAAAADKVTKFAQQQKMLHDFVGQRFQGVTEIAGQPALDFGHLADQHLYGVMQQGRAEFKLRQD</sequence>
<dbReference type="PATRIC" id="fig|1423796.3.peg.222"/>
<keyword evidence="2" id="KW-0805">Transcription regulation</keyword>
<dbReference type="RefSeq" id="WP_057874661.1">
    <property type="nucleotide sequence ID" value="NZ_AYYI01000087.1"/>
</dbReference>
<dbReference type="Proteomes" id="UP000051638">
    <property type="component" value="Unassembled WGS sequence"/>
</dbReference>
<dbReference type="Gene3D" id="1.10.1660.10">
    <property type="match status" value="1"/>
</dbReference>
<dbReference type="AlphaFoldDB" id="A0A0R2CTF6"/>
<keyword evidence="7" id="KW-1185">Reference proteome</keyword>
<evidence type="ECO:0000256" key="1">
    <source>
        <dbReference type="ARBA" id="ARBA00022491"/>
    </source>
</evidence>
<reference evidence="6 7" key="1">
    <citation type="journal article" date="2015" name="Genome Announc.">
        <title>Expanding the biotechnology potential of lactobacilli through comparative genomics of 213 strains and associated genera.</title>
        <authorList>
            <person name="Sun Z."/>
            <person name="Harris H.M."/>
            <person name="McCann A."/>
            <person name="Guo C."/>
            <person name="Argimon S."/>
            <person name="Zhang W."/>
            <person name="Yang X."/>
            <person name="Jeffery I.B."/>
            <person name="Cooney J.C."/>
            <person name="Kagawa T.F."/>
            <person name="Liu W."/>
            <person name="Song Y."/>
            <person name="Salvetti E."/>
            <person name="Wrobel A."/>
            <person name="Rasinkangas P."/>
            <person name="Parkhill J."/>
            <person name="Rea M.C."/>
            <person name="O'Sullivan O."/>
            <person name="Ritari J."/>
            <person name="Douillard F.P."/>
            <person name="Paul Ross R."/>
            <person name="Yang R."/>
            <person name="Briner A.E."/>
            <person name="Felis G.E."/>
            <person name="de Vos W.M."/>
            <person name="Barrangou R."/>
            <person name="Klaenhammer T.R."/>
            <person name="Caufield P.W."/>
            <person name="Cui Y."/>
            <person name="Zhang H."/>
            <person name="O'Toole P.W."/>
        </authorList>
    </citation>
    <scope>NUCLEOTIDE SEQUENCE [LARGE SCALE GENOMIC DNA]</scope>
    <source>
        <strain evidence="6 7">DSM 20253</strain>
    </source>
</reference>
<dbReference type="EMBL" id="AYYI01000087">
    <property type="protein sequence ID" value="KRM94650.1"/>
    <property type="molecule type" value="Genomic_DNA"/>
</dbReference>
<feature type="domain" description="HTH merR-type" evidence="5">
    <location>
        <begin position="18"/>
        <end position="84"/>
    </location>
</feature>
<dbReference type="PANTHER" id="PTHR30204:SF69">
    <property type="entry name" value="MERR-FAMILY TRANSCRIPTIONAL REGULATOR"/>
    <property type="match status" value="1"/>
</dbReference>
<dbReference type="SMART" id="SM00422">
    <property type="entry name" value="HTH_MERR"/>
    <property type="match status" value="1"/>
</dbReference>
<evidence type="ECO:0000256" key="2">
    <source>
        <dbReference type="ARBA" id="ARBA00023015"/>
    </source>
</evidence>
<dbReference type="Pfam" id="PF13411">
    <property type="entry name" value="MerR_1"/>
    <property type="match status" value="1"/>
</dbReference>
<dbReference type="InterPro" id="IPR047057">
    <property type="entry name" value="MerR_fam"/>
</dbReference>
<protein>
    <submittedName>
        <fullName evidence="6">MerR family transcriptional regulator</fullName>
    </submittedName>
</protein>
<evidence type="ECO:0000313" key="7">
    <source>
        <dbReference type="Proteomes" id="UP000051638"/>
    </source>
</evidence>
<accession>A0A0R2CTF6</accession>
<organism evidence="6 7">
    <name type="scientific">Loigolactobacillus rennini DSM 20253</name>
    <dbReference type="NCBI Taxonomy" id="1423796"/>
    <lineage>
        <taxon>Bacteria</taxon>
        <taxon>Bacillati</taxon>
        <taxon>Bacillota</taxon>
        <taxon>Bacilli</taxon>
        <taxon>Lactobacillales</taxon>
        <taxon>Lactobacillaceae</taxon>
        <taxon>Loigolactobacillus</taxon>
    </lineage>
</organism>